<sequence length="87" mass="10253">MQKSLSYRSMLKKKFNLTSLGASLRAYKVLGPMYLLLNSIQTCLYKQIRSWTPYRSTSKTRRFRFCHLLESTLVPKGSKNFFMKAYV</sequence>
<reference evidence="1" key="1">
    <citation type="submission" date="2018-02" db="EMBL/GenBank/DDBJ databases">
        <title>Rhizophora mucronata_Transcriptome.</title>
        <authorList>
            <person name="Meera S.P."/>
            <person name="Sreeshan A."/>
            <person name="Augustine A."/>
        </authorList>
    </citation>
    <scope>NUCLEOTIDE SEQUENCE</scope>
    <source>
        <tissue evidence="1">Leaf</tissue>
    </source>
</reference>
<protein>
    <submittedName>
        <fullName evidence="1">Uncharacterized protein LOC105113207 isoform X1</fullName>
    </submittedName>
</protein>
<dbReference type="AlphaFoldDB" id="A0A2P2K0V2"/>
<dbReference type="EMBL" id="GGEC01018851">
    <property type="protein sequence ID" value="MBW99334.1"/>
    <property type="molecule type" value="Transcribed_RNA"/>
</dbReference>
<name>A0A2P2K0V2_RHIMU</name>
<accession>A0A2P2K0V2</accession>
<proteinExistence type="predicted"/>
<organism evidence="1">
    <name type="scientific">Rhizophora mucronata</name>
    <name type="common">Asiatic mangrove</name>
    <dbReference type="NCBI Taxonomy" id="61149"/>
    <lineage>
        <taxon>Eukaryota</taxon>
        <taxon>Viridiplantae</taxon>
        <taxon>Streptophyta</taxon>
        <taxon>Embryophyta</taxon>
        <taxon>Tracheophyta</taxon>
        <taxon>Spermatophyta</taxon>
        <taxon>Magnoliopsida</taxon>
        <taxon>eudicotyledons</taxon>
        <taxon>Gunneridae</taxon>
        <taxon>Pentapetalae</taxon>
        <taxon>rosids</taxon>
        <taxon>fabids</taxon>
        <taxon>Malpighiales</taxon>
        <taxon>Rhizophoraceae</taxon>
        <taxon>Rhizophora</taxon>
    </lineage>
</organism>
<evidence type="ECO:0000313" key="1">
    <source>
        <dbReference type="EMBL" id="MBW99334.1"/>
    </source>
</evidence>